<reference evidence="5" key="1">
    <citation type="submission" date="2025-08" db="UniProtKB">
        <authorList>
            <consortium name="RefSeq"/>
        </authorList>
    </citation>
    <scope>IDENTIFICATION</scope>
    <source>
        <tissue evidence="5">Whole organism</tissue>
    </source>
</reference>
<dbReference type="PANTHER" id="PTHR10380">
    <property type="entry name" value="CUTICLE PROTEIN"/>
    <property type="match status" value="1"/>
</dbReference>
<accession>A0A979FS34</accession>
<dbReference type="GO" id="GO:0062129">
    <property type="term" value="C:chitin-based extracellular matrix"/>
    <property type="evidence" value="ECO:0007669"/>
    <property type="project" value="TreeGrafter"/>
</dbReference>
<evidence type="ECO:0000313" key="4">
    <source>
        <dbReference type="Proteomes" id="UP000694843"/>
    </source>
</evidence>
<dbReference type="RefSeq" id="XP_047738975.1">
    <property type="nucleotide sequence ID" value="XM_047883019.1"/>
</dbReference>
<sequence>MNWSFIIFACLVASAACRPQYDYNAPGLRSDSGSRRSEDFIPILRSDIEFPDSEGRYRVDTETGDAIFRSESGAPTGPDGAIEKSGSVRFTFPTGEEFELTYVADAAGGYQPQSSWLPVAPAFPHEIPQFVLDQIAKAAEEDAAAARANAQQSTRSEGQRFSGYN</sequence>
<evidence type="ECO:0000313" key="5">
    <source>
        <dbReference type="RefSeq" id="XP_047738975.1"/>
    </source>
</evidence>
<proteinExistence type="predicted"/>
<feature type="signal peptide" evidence="3">
    <location>
        <begin position="1"/>
        <end position="17"/>
    </location>
</feature>
<dbReference type="Pfam" id="PF00379">
    <property type="entry name" value="Chitin_bind_4"/>
    <property type="match status" value="1"/>
</dbReference>
<gene>
    <name evidence="5" type="primary">LOC108683272</name>
</gene>
<dbReference type="GeneID" id="108683272"/>
<evidence type="ECO:0000256" key="2">
    <source>
        <dbReference type="SAM" id="MobiDB-lite"/>
    </source>
</evidence>
<dbReference type="Proteomes" id="UP000694843">
    <property type="component" value="Unplaced"/>
</dbReference>
<keyword evidence="4" id="KW-1185">Reference proteome</keyword>
<evidence type="ECO:0000256" key="3">
    <source>
        <dbReference type="SAM" id="SignalP"/>
    </source>
</evidence>
<dbReference type="PROSITE" id="PS51155">
    <property type="entry name" value="CHIT_BIND_RR_2"/>
    <property type="match status" value="1"/>
</dbReference>
<dbReference type="PANTHER" id="PTHR10380:SF233">
    <property type="entry name" value="CUTICULAR PROTEIN 47EB-RELATED"/>
    <property type="match status" value="1"/>
</dbReference>
<dbReference type="InterPro" id="IPR050468">
    <property type="entry name" value="Cuticle_Struct_Prot"/>
</dbReference>
<protein>
    <submittedName>
        <fullName evidence="5">Cuticle protein AMP1B-like isoform X2</fullName>
    </submittedName>
</protein>
<dbReference type="InterPro" id="IPR000618">
    <property type="entry name" value="Insect_cuticle"/>
</dbReference>
<organism evidence="4 5">
    <name type="scientific">Hyalella azteca</name>
    <name type="common">Amphipod</name>
    <dbReference type="NCBI Taxonomy" id="294128"/>
    <lineage>
        <taxon>Eukaryota</taxon>
        <taxon>Metazoa</taxon>
        <taxon>Ecdysozoa</taxon>
        <taxon>Arthropoda</taxon>
        <taxon>Crustacea</taxon>
        <taxon>Multicrustacea</taxon>
        <taxon>Malacostraca</taxon>
        <taxon>Eumalacostraca</taxon>
        <taxon>Peracarida</taxon>
        <taxon>Amphipoda</taxon>
        <taxon>Senticaudata</taxon>
        <taxon>Talitrida</taxon>
        <taxon>Talitroidea</taxon>
        <taxon>Hyalellidae</taxon>
        <taxon>Hyalella</taxon>
    </lineage>
</organism>
<keyword evidence="3" id="KW-0732">Signal</keyword>
<dbReference type="OrthoDB" id="6356047at2759"/>
<feature type="chain" id="PRO_5036918494" evidence="3">
    <location>
        <begin position="18"/>
        <end position="165"/>
    </location>
</feature>
<evidence type="ECO:0000256" key="1">
    <source>
        <dbReference type="PROSITE-ProRule" id="PRU00497"/>
    </source>
</evidence>
<name>A0A979FS34_HYAAZ</name>
<dbReference type="GO" id="GO:0008010">
    <property type="term" value="F:structural constituent of chitin-based larval cuticle"/>
    <property type="evidence" value="ECO:0007669"/>
    <property type="project" value="TreeGrafter"/>
</dbReference>
<dbReference type="AlphaFoldDB" id="A0A979FS34"/>
<feature type="region of interest" description="Disordered" evidence="2">
    <location>
        <begin position="143"/>
        <end position="165"/>
    </location>
</feature>
<keyword evidence="1" id="KW-0193">Cuticle</keyword>
<dbReference type="OMA" id="PRTIAHQ"/>